<accession>A0A822YXT0</accession>
<keyword evidence="2" id="KW-1185">Reference proteome</keyword>
<name>A0A822YXT0_NELNU</name>
<dbReference type="AlphaFoldDB" id="A0A822YXT0"/>
<evidence type="ECO:0000313" key="1">
    <source>
        <dbReference type="EMBL" id="DAD36321.1"/>
    </source>
</evidence>
<sequence length="88" mass="10032">MEKVDEEEKKSPVWNCGSSLYDSFELNAFKRQLDLAITSTSHFSDPLPPQPQPELVSKRSSNISRFLHKLRSVFRSKPTSNSISACFK</sequence>
<proteinExistence type="predicted"/>
<comment type="caution">
    <text evidence="1">The sequence shown here is derived from an EMBL/GenBank/DDBJ whole genome shotgun (WGS) entry which is preliminary data.</text>
</comment>
<reference evidence="1 2" key="1">
    <citation type="journal article" date="2020" name="Mol. Biol. Evol.">
        <title>Distinct Expression and Methylation Patterns for Genes with Different Fates following a Single Whole-Genome Duplication in Flowering Plants.</title>
        <authorList>
            <person name="Shi T."/>
            <person name="Rahmani R.S."/>
            <person name="Gugger P.F."/>
            <person name="Wang M."/>
            <person name="Li H."/>
            <person name="Zhang Y."/>
            <person name="Li Z."/>
            <person name="Wang Q."/>
            <person name="Van de Peer Y."/>
            <person name="Marchal K."/>
            <person name="Chen J."/>
        </authorList>
    </citation>
    <scope>NUCLEOTIDE SEQUENCE [LARGE SCALE GENOMIC DNA]</scope>
    <source>
        <tissue evidence="1">Leaf</tissue>
    </source>
</reference>
<gene>
    <name evidence="1" type="ORF">HUJ06_006962</name>
</gene>
<dbReference type="EMBL" id="DUZY01000004">
    <property type="protein sequence ID" value="DAD36321.1"/>
    <property type="molecule type" value="Genomic_DNA"/>
</dbReference>
<dbReference type="PANTHER" id="PTHR33978">
    <property type="entry name" value="SERINE/THREONINE-KINASE"/>
    <property type="match status" value="1"/>
</dbReference>
<organism evidence="1 2">
    <name type="scientific">Nelumbo nucifera</name>
    <name type="common">Sacred lotus</name>
    <dbReference type="NCBI Taxonomy" id="4432"/>
    <lineage>
        <taxon>Eukaryota</taxon>
        <taxon>Viridiplantae</taxon>
        <taxon>Streptophyta</taxon>
        <taxon>Embryophyta</taxon>
        <taxon>Tracheophyta</taxon>
        <taxon>Spermatophyta</taxon>
        <taxon>Magnoliopsida</taxon>
        <taxon>Proteales</taxon>
        <taxon>Nelumbonaceae</taxon>
        <taxon>Nelumbo</taxon>
    </lineage>
</organism>
<dbReference type="Proteomes" id="UP000607653">
    <property type="component" value="Unassembled WGS sequence"/>
</dbReference>
<protein>
    <submittedName>
        <fullName evidence="1">Uncharacterized protein</fullName>
    </submittedName>
</protein>
<evidence type="ECO:0000313" key="2">
    <source>
        <dbReference type="Proteomes" id="UP000607653"/>
    </source>
</evidence>
<dbReference type="PANTHER" id="PTHR33978:SF4">
    <property type="entry name" value="SERINE_THREONINE-KINASE"/>
    <property type="match status" value="1"/>
</dbReference>